<dbReference type="Proteomes" id="UP000292452">
    <property type="component" value="Unassembled WGS sequence"/>
</dbReference>
<evidence type="ECO:0000313" key="2">
    <source>
        <dbReference type="Proteomes" id="UP000292452"/>
    </source>
</evidence>
<proteinExistence type="predicted"/>
<evidence type="ECO:0000313" key="1">
    <source>
        <dbReference type="EMBL" id="TBO58315.1"/>
    </source>
</evidence>
<dbReference type="AlphaFoldDB" id="A0A4Q9HTX5"/>
<sequence length="81" mass="9435">MPLQTLAETHEREFLRYRKITADAREPATDPRDFYDMLELDKCTDRIPPNGLCLQPSRQACSKGKCLPDLRKVRHRCHLPA</sequence>
<dbReference type="EMBL" id="SIXH01000148">
    <property type="protein sequence ID" value="TBO58315.1"/>
    <property type="molecule type" value="Genomic_DNA"/>
</dbReference>
<dbReference type="RefSeq" id="WP_131124021.1">
    <property type="nucleotide sequence ID" value="NZ_SIXH01000148.1"/>
</dbReference>
<organism evidence="1 2">
    <name type="scientific">Streptomyces kasugaensis</name>
    <dbReference type="NCBI Taxonomy" id="1946"/>
    <lineage>
        <taxon>Bacteria</taxon>
        <taxon>Bacillati</taxon>
        <taxon>Actinomycetota</taxon>
        <taxon>Actinomycetes</taxon>
        <taxon>Kitasatosporales</taxon>
        <taxon>Streptomycetaceae</taxon>
        <taxon>Streptomyces</taxon>
    </lineage>
</organism>
<accession>A0A4Q9HTX5</accession>
<comment type="caution">
    <text evidence="1">The sequence shown here is derived from an EMBL/GenBank/DDBJ whole genome shotgun (WGS) entry which is preliminary data.</text>
</comment>
<keyword evidence="2" id="KW-1185">Reference proteome</keyword>
<reference evidence="1 2" key="1">
    <citation type="submission" date="2019-02" db="EMBL/GenBank/DDBJ databases">
        <title>Draft Genome Sequence of Streptomyces sp. AM-2504, identified by 16S rRNA comparative analysis as a Streptomyces Kasugaensis strain.</title>
        <authorList>
            <person name="Napolioni V."/>
            <person name="Giuliodori A.M."/>
            <person name="Spurio R."/>
            <person name="Fabbretti A."/>
        </authorList>
    </citation>
    <scope>NUCLEOTIDE SEQUENCE [LARGE SCALE GENOMIC DNA]</scope>
    <source>
        <strain evidence="1 2">AM-2504</strain>
    </source>
</reference>
<name>A0A4Q9HTX5_STRKA</name>
<protein>
    <submittedName>
        <fullName evidence="1">Uncharacterized protein</fullName>
    </submittedName>
</protein>
<gene>
    <name evidence="1" type="ORF">EYS09_18030</name>
</gene>